<accession>A0A6S6XZS6</accession>
<dbReference type="Pfam" id="PF06742">
    <property type="entry name" value="DUF1214"/>
    <property type="match status" value="1"/>
</dbReference>
<dbReference type="RefSeq" id="WP_145771293.1">
    <property type="nucleotide sequence ID" value="NZ_LR778301.1"/>
</dbReference>
<dbReference type="KEGG" id="doe:DENOEST_2536"/>
<dbReference type="Proteomes" id="UP000515733">
    <property type="component" value="Chromosome"/>
</dbReference>
<gene>
    <name evidence="3" type="ORF">DENOEST_2536</name>
</gene>
<dbReference type="OrthoDB" id="4667238at2"/>
<feature type="signal peptide" evidence="1">
    <location>
        <begin position="1"/>
        <end position="23"/>
    </location>
</feature>
<evidence type="ECO:0000259" key="2">
    <source>
        <dbReference type="Pfam" id="PF06742"/>
    </source>
</evidence>
<sequence>MSFPNVKSFIALGAALGLGLAWGADDSASKSKPCDEACLTTALRDYAQALSDGVESIVRFKAYQGDLDQAAGAAHLARQLLKNVEDKILQEPDFPFFRVLDHRIRDGGDSGDQRYLMAEIRGGETYRLWGSRGRHRRLDFQIYAGEPWSPKGGRVTATVASDDLQVAADGSFEILASAEKPSGYTGNWLHNPKDGSTVIVRQIFSDWNRELPGEVHIDRVGMEGALKPPLDRAEMARRLSEAAAALRTNATVWPSFVDRLYFEGKPLNYISPPRDPSRQGGLSGRWMATGNYVLKKDEALVLKLWPSTPANYISVQLIDVWMQSLEYANRQSMLNLDQAYRSADGAYYFVISREDPGIRNWLDTVGTERGEILIRYDGMQGRQIAPEEYPTLQKVPFAELSKLLPAGTPNISAEERAKALAERRRHLQRRLGV</sequence>
<proteinExistence type="predicted"/>
<dbReference type="InterPro" id="IPR037049">
    <property type="entry name" value="DUF1214_C_sf"/>
</dbReference>
<dbReference type="InterPro" id="IPR010621">
    <property type="entry name" value="DUF1214"/>
</dbReference>
<keyword evidence="1" id="KW-0732">Signal</keyword>
<evidence type="ECO:0000313" key="4">
    <source>
        <dbReference type="Proteomes" id="UP000515733"/>
    </source>
</evidence>
<dbReference type="AlphaFoldDB" id="A0A6S6XZS6"/>
<evidence type="ECO:0000313" key="3">
    <source>
        <dbReference type="EMBL" id="CAB1369701.1"/>
    </source>
</evidence>
<protein>
    <recommendedName>
        <fullName evidence="2">DUF1214 domain-containing protein</fullName>
    </recommendedName>
</protein>
<dbReference type="Gene3D" id="2.60.120.600">
    <property type="entry name" value="Domain of unknown function DUF1214, C-terminal domain"/>
    <property type="match status" value="1"/>
</dbReference>
<feature type="chain" id="PRO_5035241759" description="DUF1214 domain-containing protein" evidence="1">
    <location>
        <begin position="24"/>
        <end position="433"/>
    </location>
</feature>
<organism evidence="3 4">
    <name type="scientific">Denitratisoma oestradiolicum</name>
    <dbReference type="NCBI Taxonomy" id="311182"/>
    <lineage>
        <taxon>Bacteria</taxon>
        <taxon>Pseudomonadati</taxon>
        <taxon>Pseudomonadota</taxon>
        <taxon>Betaproteobacteria</taxon>
        <taxon>Nitrosomonadales</taxon>
        <taxon>Sterolibacteriaceae</taxon>
        <taxon>Denitratisoma</taxon>
    </lineage>
</organism>
<reference evidence="3 4" key="1">
    <citation type="submission" date="2020-03" db="EMBL/GenBank/DDBJ databases">
        <authorList>
            <consortium name="Genoscope - CEA"/>
            <person name="William W."/>
        </authorList>
    </citation>
    <scope>NUCLEOTIDE SEQUENCE [LARGE SCALE GENOMIC DNA]</scope>
    <source>
        <strain evidence="4">DSM 16959</strain>
    </source>
</reference>
<dbReference type="SUPFAM" id="SSF160935">
    <property type="entry name" value="VPA0735-like"/>
    <property type="match status" value="1"/>
</dbReference>
<name>A0A6S6XZS6_9PROT</name>
<dbReference type="EMBL" id="LR778301">
    <property type="protein sequence ID" value="CAB1369701.1"/>
    <property type="molecule type" value="Genomic_DNA"/>
</dbReference>
<keyword evidence="4" id="KW-1185">Reference proteome</keyword>
<evidence type="ECO:0000256" key="1">
    <source>
        <dbReference type="SAM" id="SignalP"/>
    </source>
</evidence>
<feature type="domain" description="DUF1214" evidence="2">
    <location>
        <begin position="161"/>
        <end position="201"/>
    </location>
</feature>